<keyword evidence="2" id="KW-1185">Reference proteome</keyword>
<organism evidence="1 2">
    <name type="scientific">Naganishia onofrii</name>
    <dbReference type="NCBI Taxonomy" id="1851511"/>
    <lineage>
        <taxon>Eukaryota</taxon>
        <taxon>Fungi</taxon>
        <taxon>Dikarya</taxon>
        <taxon>Basidiomycota</taxon>
        <taxon>Agaricomycotina</taxon>
        <taxon>Tremellomycetes</taxon>
        <taxon>Filobasidiales</taxon>
        <taxon>Filobasidiaceae</taxon>
        <taxon>Naganishia</taxon>
    </lineage>
</organism>
<comment type="caution">
    <text evidence="1">The sequence shown here is derived from an EMBL/GenBank/DDBJ whole genome shotgun (WGS) entry which is preliminary data.</text>
</comment>
<proteinExistence type="predicted"/>
<dbReference type="EMBL" id="JASBWV010000030">
    <property type="protein sequence ID" value="KAJ9118036.1"/>
    <property type="molecule type" value="Genomic_DNA"/>
</dbReference>
<name>A0ACC2X3P1_9TREE</name>
<evidence type="ECO:0000313" key="2">
    <source>
        <dbReference type="Proteomes" id="UP001234202"/>
    </source>
</evidence>
<evidence type="ECO:0000313" key="1">
    <source>
        <dbReference type="EMBL" id="KAJ9118036.1"/>
    </source>
</evidence>
<dbReference type="Proteomes" id="UP001234202">
    <property type="component" value="Unassembled WGS sequence"/>
</dbReference>
<accession>A0ACC2X3P1</accession>
<protein>
    <submittedName>
        <fullName evidence="1">Uncharacterized protein</fullName>
    </submittedName>
</protein>
<sequence length="330" mass="38331">MTAVKNPAVTRCPYYMTTLSRCNSENPDYANLTLRTDYGIKRKAYEIEQEITNVKKAKLQKDSGINCQSVLSAIDSLSFPWSFPLDMMHVLFENIAPQLIMSWRGNYKNEKDDRGKDQPDNRDFVFSDAAWEEIKAEVASSNTMVPSQFAPYVNPIDKKSYWTAEVYSYFLMFLGPIILKDRLPDRYYKHFIKLSEITKAIIKIEITKAEVDSLRVDIVNWVRDFERLMESNQWWDVMRGKTKSYIATYCEMSTEAADYVPARLIGRVQPDPYPLSNEQLKAIATHLSTREYTDQDWQAGTIARLDQSTLQNVEFTGWRLAGVPLRLRCW</sequence>
<reference evidence="1" key="1">
    <citation type="submission" date="2023-04" db="EMBL/GenBank/DDBJ databases">
        <title>Draft Genome sequencing of Naganishia species isolated from polar environments using Oxford Nanopore Technology.</title>
        <authorList>
            <person name="Leo P."/>
            <person name="Venkateswaran K."/>
        </authorList>
    </citation>
    <scope>NUCLEOTIDE SEQUENCE</scope>
    <source>
        <strain evidence="1">DBVPG 5303</strain>
    </source>
</reference>
<gene>
    <name evidence="1" type="ORF">QFC24_006308</name>
</gene>